<dbReference type="OrthoDB" id="9991235at2759"/>
<dbReference type="RefSeq" id="XP_033456143.1">
    <property type="nucleotide sequence ID" value="XM_033605752.1"/>
</dbReference>
<dbReference type="Gene3D" id="3.30.200.20">
    <property type="entry name" value="Phosphorylase Kinase, domain 1"/>
    <property type="match status" value="1"/>
</dbReference>
<keyword evidence="6" id="KW-0547">Nucleotide-binding</keyword>
<dbReference type="Gene3D" id="3.30.470.20">
    <property type="entry name" value="ATP-grasp fold, B domain"/>
    <property type="match status" value="1"/>
</dbReference>
<dbReference type="PROSITE" id="PS01057">
    <property type="entry name" value="SAICAR_SYNTHETASE_1"/>
    <property type="match status" value="1"/>
</dbReference>
<keyword evidence="8" id="KW-0067">ATP-binding</keyword>
<sequence length="307" mass="34625">MAQASEPLTKLDISQSTGWKKIASGKVREIFQIDQDSLLFVATDRISAYDYIMENGIPSKGALLTQLSAHWFQLIQSKYTSLRTHLISMSLPRDTPADLQSTLSRRSMLVRRHDLIPLESIVRGYITGSAWSEYRKSGTVHGMQVPAGMQESQRFEGGAIWTPSTKAEQGEHDENISKAKAIEIVGEEVAKKIEQVSLEIYKMAHDYALPRGIIIADTKLEFGIDKTTGEIILVDEVLTPDSSRFWPADKYEVGKGQDSYDKQYLRDYLTKTNNKRTGVTIPEEVVRETARKYQEAYEKLTGNAWGQ</sequence>
<keyword evidence="5" id="KW-0436">Ligase</keyword>
<proteinExistence type="inferred from homology"/>
<gene>
    <name evidence="12" type="ORF">K489DRAFT_384008</name>
</gene>
<dbReference type="InterPro" id="IPR018236">
    <property type="entry name" value="SAICAR_synthetase_CS"/>
</dbReference>
<evidence type="ECO:0000256" key="3">
    <source>
        <dbReference type="ARBA" id="ARBA00012217"/>
    </source>
</evidence>
<evidence type="ECO:0000256" key="2">
    <source>
        <dbReference type="ARBA" id="ARBA00010190"/>
    </source>
</evidence>
<dbReference type="NCBIfam" id="NF010568">
    <property type="entry name" value="PRK13961.1"/>
    <property type="match status" value="1"/>
</dbReference>
<evidence type="ECO:0000259" key="10">
    <source>
        <dbReference type="Pfam" id="PF01259"/>
    </source>
</evidence>
<dbReference type="PROSITE" id="PS01058">
    <property type="entry name" value="SAICAR_SYNTHETASE_2"/>
    <property type="match status" value="1"/>
</dbReference>
<keyword evidence="7" id="KW-0658">Purine biosynthesis</keyword>
<dbReference type="HAMAP" id="MF_00137">
    <property type="entry name" value="SAICAR_synth"/>
    <property type="match status" value="1"/>
</dbReference>
<dbReference type="AlphaFoldDB" id="A0A6J3LWU3"/>
<evidence type="ECO:0000256" key="4">
    <source>
        <dbReference type="ARBA" id="ARBA00016460"/>
    </source>
</evidence>
<dbReference type="Pfam" id="PF01259">
    <property type="entry name" value="SAICAR_synt"/>
    <property type="match status" value="1"/>
</dbReference>
<dbReference type="InterPro" id="IPR028923">
    <property type="entry name" value="SAICAR_synt/ADE2_N"/>
</dbReference>
<dbReference type="GO" id="GO:0005524">
    <property type="term" value="F:ATP binding"/>
    <property type="evidence" value="ECO:0007669"/>
    <property type="project" value="UniProtKB-KW"/>
</dbReference>
<dbReference type="CDD" id="cd01414">
    <property type="entry name" value="SAICAR_synt_Sc"/>
    <property type="match status" value="1"/>
</dbReference>
<dbReference type="PANTHER" id="PTHR43700">
    <property type="entry name" value="PHOSPHORIBOSYLAMINOIMIDAZOLE-SUCCINOCARBOXAMIDE SYNTHASE"/>
    <property type="match status" value="1"/>
</dbReference>
<evidence type="ECO:0000256" key="7">
    <source>
        <dbReference type="ARBA" id="ARBA00022755"/>
    </source>
</evidence>
<evidence type="ECO:0000256" key="9">
    <source>
        <dbReference type="ARBA" id="ARBA00030409"/>
    </source>
</evidence>
<comment type="pathway">
    <text evidence="1">Purine metabolism; IMP biosynthesis via de novo pathway; 5-amino-1-(5-phospho-D-ribosyl)imidazole-4-carboxamide from 5-amino-1-(5-phospho-D-ribosyl)imidazole-4-carboxylate: step 1/2.</text>
</comment>
<accession>A0A6J3LWU3</accession>
<feature type="domain" description="SAICAR synthetase/ADE2 N-terminal" evidence="10">
    <location>
        <begin position="22"/>
        <end position="275"/>
    </location>
</feature>
<dbReference type="InterPro" id="IPR001636">
    <property type="entry name" value="SAICAR_synth"/>
</dbReference>
<evidence type="ECO:0000256" key="5">
    <source>
        <dbReference type="ARBA" id="ARBA00022598"/>
    </source>
</evidence>
<dbReference type="PANTHER" id="PTHR43700:SF1">
    <property type="entry name" value="PHOSPHORIBOSYLAMINOIMIDAZOLE-SUCCINOCARBOXAMIDE SYNTHASE"/>
    <property type="match status" value="1"/>
</dbReference>
<dbReference type="GO" id="GO:0006189">
    <property type="term" value="P:'de novo' IMP biosynthetic process"/>
    <property type="evidence" value="ECO:0007669"/>
    <property type="project" value="UniProtKB-UniPathway"/>
</dbReference>
<dbReference type="UniPathway" id="UPA00074">
    <property type="reaction ID" value="UER00131"/>
</dbReference>
<evidence type="ECO:0000256" key="1">
    <source>
        <dbReference type="ARBA" id="ARBA00004672"/>
    </source>
</evidence>
<dbReference type="GeneID" id="54363552"/>
<reference evidence="12" key="2">
    <citation type="submission" date="2020-04" db="EMBL/GenBank/DDBJ databases">
        <authorList>
            <consortium name="NCBI Genome Project"/>
        </authorList>
    </citation>
    <scope>NUCLEOTIDE SEQUENCE</scope>
    <source>
        <strain evidence="12">CBS 342.82</strain>
    </source>
</reference>
<dbReference type="Proteomes" id="UP000504637">
    <property type="component" value="Unplaced"/>
</dbReference>
<reference evidence="12" key="3">
    <citation type="submission" date="2025-08" db="UniProtKB">
        <authorList>
            <consortium name="RefSeq"/>
        </authorList>
    </citation>
    <scope>IDENTIFICATION</scope>
    <source>
        <strain evidence="12">CBS 342.82</strain>
    </source>
</reference>
<dbReference type="SUPFAM" id="SSF56104">
    <property type="entry name" value="SAICAR synthase-like"/>
    <property type="match status" value="1"/>
</dbReference>
<dbReference type="NCBIfam" id="TIGR00081">
    <property type="entry name" value="purC"/>
    <property type="match status" value="1"/>
</dbReference>
<dbReference type="FunFam" id="3.30.470.20:FF:000015">
    <property type="entry name" value="Phosphoribosylaminoimidazole-succinocarboxamide synthase"/>
    <property type="match status" value="1"/>
</dbReference>
<evidence type="ECO:0000256" key="6">
    <source>
        <dbReference type="ARBA" id="ARBA00022741"/>
    </source>
</evidence>
<dbReference type="EC" id="6.3.2.6" evidence="3"/>
<reference evidence="12" key="1">
    <citation type="submission" date="2020-01" db="EMBL/GenBank/DDBJ databases">
        <authorList>
            <consortium name="DOE Joint Genome Institute"/>
            <person name="Haridas S."/>
            <person name="Albert R."/>
            <person name="Binder M."/>
            <person name="Bloem J."/>
            <person name="Labutti K."/>
            <person name="Salamov A."/>
            <person name="Andreopoulos B."/>
            <person name="Baker S.E."/>
            <person name="Barry K."/>
            <person name="Bills G."/>
            <person name="Bluhm B.H."/>
            <person name="Cannon C."/>
            <person name="Castanera R."/>
            <person name="Culley D.E."/>
            <person name="Daum C."/>
            <person name="Ezra D."/>
            <person name="Gonzalez J.B."/>
            <person name="Henrissat B."/>
            <person name="Kuo A."/>
            <person name="Liang C."/>
            <person name="Lipzen A."/>
            <person name="Lutzoni F."/>
            <person name="Magnuson J."/>
            <person name="Mondo S."/>
            <person name="Nolan M."/>
            <person name="Ohm R."/>
            <person name="Pangilinan J."/>
            <person name="Park H.-J."/>
            <person name="Ramirez L."/>
            <person name="Alfaro M."/>
            <person name="Sun H."/>
            <person name="Tritt A."/>
            <person name="Yoshinaga Y."/>
            <person name="Zwiers L.-H."/>
            <person name="Turgeon B.G."/>
            <person name="Goodwin S.B."/>
            <person name="Spatafora J.W."/>
            <person name="Crous P.W."/>
            <person name="Grigoriev I.V."/>
        </authorList>
    </citation>
    <scope>NUCLEOTIDE SEQUENCE</scope>
    <source>
        <strain evidence="12">CBS 342.82</strain>
    </source>
</reference>
<keyword evidence="11" id="KW-1185">Reference proteome</keyword>
<comment type="similarity">
    <text evidence="2">Belongs to the SAICAR synthetase family.</text>
</comment>
<evidence type="ECO:0000313" key="12">
    <source>
        <dbReference type="RefSeq" id="XP_033456143.1"/>
    </source>
</evidence>
<protein>
    <recommendedName>
        <fullName evidence="4">Phosphoribosylaminoimidazole-succinocarboxamide synthase</fullName>
        <ecNumber evidence="3">6.3.2.6</ecNumber>
    </recommendedName>
    <alternativeName>
        <fullName evidence="9">SAICAR synthetase</fullName>
    </alternativeName>
</protein>
<dbReference type="GO" id="GO:0005737">
    <property type="term" value="C:cytoplasm"/>
    <property type="evidence" value="ECO:0007669"/>
    <property type="project" value="TreeGrafter"/>
</dbReference>
<evidence type="ECO:0000313" key="11">
    <source>
        <dbReference type="Proteomes" id="UP000504637"/>
    </source>
</evidence>
<name>A0A6J3LWU3_9PEZI</name>
<evidence type="ECO:0000256" key="8">
    <source>
        <dbReference type="ARBA" id="ARBA00022840"/>
    </source>
</evidence>
<organism evidence="12">
    <name type="scientific">Dissoconium aciculare CBS 342.82</name>
    <dbReference type="NCBI Taxonomy" id="1314786"/>
    <lineage>
        <taxon>Eukaryota</taxon>
        <taxon>Fungi</taxon>
        <taxon>Dikarya</taxon>
        <taxon>Ascomycota</taxon>
        <taxon>Pezizomycotina</taxon>
        <taxon>Dothideomycetes</taxon>
        <taxon>Dothideomycetidae</taxon>
        <taxon>Mycosphaerellales</taxon>
        <taxon>Dissoconiaceae</taxon>
        <taxon>Dissoconium</taxon>
    </lineage>
</organism>
<dbReference type="GO" id="GO:0004639">
    <property type="term" value="F:phosphoribosylaminoimidazolesuccinocarboxamide synthase activity"/>
    <property type="evidence" value="ECO:0007669"/>
    <property type="project" value="UniProtKB-EC"/>
</dbReference>